<comment type="caution">
    <text evidence="2">The sequence shown here is derived from an EMBL/GenBank/DDBJ whole genome shotgun (WGS) entry which is preliminary data.</text>
</comment>
<feature type="transmembrane region" description="Helical" evidence="1">
    <location>
        <begin position="225"/>
        <end position="244"/>
    </location>
</feature>
<accession>A0A9X1TM91</accession>
<evidence type="ECO:0000313" key="2">
    <source>
        <dbReference type="EMBL" id="MCF0063253.1"/>
    </source>
</evidence>
<name>A0A9X1TM91_9BACT</name>
<keyword evidence="1" id="KW-0812">Transmembrane</keyword>
<evidence type="ECO:0000256" key="1">
    <source>
        <dbReference type="SAM" id="Phobius"/>
    </source>
</evidence>
<dbReference type="RefSeq" id="WP_234656273.1">
    <property type="nucleotide sequence ID" value="NZ_CP094997.1"/>
</dbReference>
<keyword evidence="3" id="KW-1185">Reference proteome</keyword>
<reference evidence="2" key="1">
    <citation type="submission" date="2021-12" db="EMBL/GenBank/DDBJ databases">
        <title>Novel species in genus Dyadobacter.</title>
        <authorList>
            <person name="Ma C."/>
        </authorList>
    </citation>
    <scope>NUCLEOTIDE SEQUENCE</scope>
    <source>
        <strain evidence="2">LJ419</strain>
    </source>
</reference>
<dbReference type="Pfam" id="PF12730">
    <property type="entry name" value="ABC2_membrane_4"/>
    <property type="match status" value="1"/>
</dbReference>
<sequence>MKLFYAEFIKLKNTFALWLTLLGALFIPLILFGTYISDVKAFVPGKGISPWDDFLVRTLNGCCFFSIGFVLLIIGLIIQIEHKANAWKHLFSLPISRGLIYMGKLMVILTMVLVFFAFYLSFSVASGVALGYVIPDFGFLQFPIPTLHLFRFVTEFFISILPTVFLQYWLSFRIKSLIISLGIGLGGLMIGLLLKSWEHIVYLPYAAPFQMLNYKEGSPANFQNLYLLNAVYTILFLSLSYKYFTKRFRG</sequence>
<dbReference type="CDD" id="cd21809">
    <property type="entry name" value="ABC-2_lan_permease-like"/>
    <property type="match status" value="1"/>
</dbReference>
<gene>
    <name evidence="2" type="ORF">LXM26_17220</name>
</gene>
<dbReference type="Proteomes" id="UP001139000">
    <property type="component" value="Unassembled WGS sequence"/>
</dbReference>
<dbReference type="EMBL" id="JAJTTC010000004">
    <property type="protein sequence ID" value="MCF0063253.1"/>
    <property type="molecule type" value="Genomic_DNA"/>
</dbReference>
<feature type="transmembrane region" description="Helical" evidence="1">
    <location>
        <begin position="56"/>
        <end position="78"/>
    </location>
</feature>
<feature type="transmembrane region" description="Helical" evidence="1">
    <location>
        <begin position="149"/>
        <end position="170"/>
    </location>
</feature>
<evidence type="ECO:0000313" key="3">
    <source>
        <dbReference type="Proteomes" id="UP001139000"/>
    </source>
</evidence>
<organism evidence="2 3">
    <name type="scientific">Dyadobacter chenwenxiniae</name>
    <dbReference type="NCBI Taxonomy" id="2906456"/>
    <lineage>
        <taxon>Bacteria</taxon>
        <taxon>Pseudomonadati</taxon>
        <taxon>Bacteroidota</taxon>
        <taxon>Cytophagia</taxon>
        <taxon>Cytophagales</taxon>
        <taxon>Spirosomataceae</taxon>
        <taxon>Dyadobacter</taxon>
    </lineage>
</organism>
<feature type="transmembrane region" description="Helical" evidence="1">
    <location>
        <begin position="15"/>
        <end position="36"/>
    </location>
</feature>
<feature type="transmembrane region" description="Helical" evidence="1">
    <location>
        <begin position="177"/>
        <end position="194"/>
    </location>
</feature>
<proteinExistence type="predicted"/>
<keyword evidence="1" id="KW-1133">Transmembrane helix</keyword>
<dbReference type="AlphaFoldDB" id="A0A9X1TM91"/>
<keyword evidence="1" id="KW-0472">Membrane</keyword>
<protein>
    <submittedName>
        <fullName evidence="2">ABC transporter permease</fullName>
    </submittedName>
</protein>